<evidence type="ECO:0000313" key="12">
    <source>
        <dbReference type="EMBL" id="MBB2177303.1"/>
    </source>
</evidence>
<protein>
    <recommendedName>
        <fullName evidence="3">Flagellar FliJ protein</fullName>
    </recommendedName>
</protein>
<dbReference type="GO" id="GO:0044781">
    <property type="term" value="P:bacterial-type flagellum organization"/>
    <property type="evidence" value="ECO:0007669"/>
    <property type="project" value="UniProtKB-KW"/>
</dbReference>
<evidence type="ECO:0000256" key="1">
    <source>
        <dbReference type="ARBA" id="ARBA00004413"/>
    </source>
</evidence>
<dbReference type="EMBL" id="JABEQH010000026">
    <property type="protein sequence ID" value="MBB2177303.1"/>
    <property type="molecule type" value="Genomic_DNA"/>
</dbReference>
<comment type="similarity">
    <text evidence="2">Belongs to the FliJ family.</text>
</comment>
<evidence type="ECO:0000256" key="9">
    <source>
        <dbReference type="ARBA" id="ARBA00023136"/>
    </source>
</evidence>
<dbReference type="GO" id="GO:0005886">
    <property type="term" value="C:plasma membrane"/>
    <property type="evidence" value="ECO:0007669"/>
    <property type="project" value="UniProtKB-SubCell"/>
</dbReference>
<evidence type="ECO:0000256" key="11">
    <source>
        <dbReference type="SAM" id="MobiDB-lite"/>
    </source>
</evidence>
<dbReference type="Pfam" id="PF02050">
    <property type="entry name" value="FliJ"/>
    <property type="match status" value="1"/>
</dbReference>
<keyword evidence="5" id="KW-1003">Cell membrane</keyword>
<gene>
    <name evidence="12" type="ORF">HLH21_15455</name>
</gene>
<keyword evidence="13" id="KW-1185">Reference proteome</keyword>
<feature type="compositionally biased region" description="Basic and acidic residues" evidence="11">
    <location>
        <begin position="120"/>
        <end position="135"/>
    </location>
</feature>
<evidence type="ECO:0000256" key="8">
    <source>
        <dbReference type="ARBA" id="ARBA00022927"/>
    </source>
</evidence>
<sequence length="142" mass="15952">MTDSRTRTLHALIRLRKTEVDRARAVLAQAMAEEHAAAADVARCRAVIEREQREASCGQTSLDDFRLWLPAGEDAVKRAEQALHAARQVSDQARETLVRANAVLKAAQTILDRRLEDEREARGRREQAEIDDLSRRNNIAAA</sequence>
<evidence type="ECO:0000256" key="10">
    <source>
        <dbReference type="ARBA" id="ARBA00023225"/>
    </source>
</evidence>
<keyword evidence="10" id="KW-1006">Bacterial flagellum protein export</keyword>
<dbReference type="GO" id="GO:0009288">
    <property type="term" value="C:bacterial-type flagellum"/>
    <property type="evidence" value="ECO:0007669"/>
    <property type="project" value="InterPro"/>
</dbReference>
<dbReference type="InterPro" id="IPR012823">
    <property type="entry name" value="Flagell_FliJ"/>
</dbReference>
<evidence type="ECO:0000256" key="5">
    <source>
        <dbReference type="ARBA" id="ARBA00022475"/>
    </source>
</evidence>
<keyword evidence="12" id="KW-0969">Cilium</keyword>
<feature type="region of interest" description="Disordered" evidence="11">
    <location>
        <begin position="120"/>
        <end position="142"/>
    </location>
</feature>
<evidence type="ECO:0000256" key="4">
    <source>
        <dbReference type="ARBA" id="ARBA00022448"/>
    </source>
</evidence>
<comment type="subcellular location">
    <subcellularLocation>
        <location evidence="1">Cell membrane</location>
        <topology evidence="1">Peripheral membrane protein</topology>
        <orientation evidence="1">Cytoplasmic side</orientation>
    </subcellularLocation>
</comment>
<dbReference type="RefSeq" id="WP_182944648.1">
    <property type="nucleotide sequence ID" value="NZ_JABEQH010000026.1"/>
</dbReference>
<accession>A0A7W4J9T1</accession>
<evidence type="ECO:0000256" key="2">
    <source>
        <dbReference type="ARBA" id="ARBA00010004"/>
    </source>
</evidence>
<keyword evidence="4" id="KW-0813">Transport</keyword>
<keyword evidence="7" id="KW-1005">Bacterial flagellum biogenesis</keyword>
<keyword evidence="12" id="KW-0282">Flagellum</keyword>
<dbReference type="Gene3D" id="1.10.287.1700">
    <property type="match status" value="1"/>
</dbReference>
<dbReference type="GO" id="GO:0006935">
    <property type="term" value="P:chemotaxis"/>
    <property type="evidence" value="ECO:0007669"/>
    <property type="project" value="UniProtKB-KW"/>
</dbReference>
<name>A0A7W4J9T1_9PROT</name>
<comment type="caution">
    <text evidence="12">The sequence shown here is derived from an EMBL/GenBank/DDBJ whole genome shotgun (WGS) entry which is preliminary data.</text>
</comment>
<dbReference type="GO" id="GO:0071973">
    <property type="term" value="P:bacterial-type flagellum-dependent cell motility"/>
    <property type="evidence" value="ECO:0007669"/>
    <property type="project" value="InterPro"/>
</dbReference>
<dbReference type="InterPro" id="IPR053716">
    <property type="entry name" value="Flag_assembly_chemotaxis_eff"/>
</dbReference>
<proteinExistence type="inferred from homology"/>
<keyword evidence="9" id="KW-0472">Membrane</keyword>
<organism evidence="12 13">
    <name type="scientific">Gluconacetobacter johannae</name>
    <dbReference type="NCBI Taxonomy" id="112140"/>
    <lineage>
        <taxon>Bacteria</taxon>
        <taxon>Pseudomonadati</taxon>
        <taxon>Pseudomonadota</taxon>
        <taxon>Alphaproteobacteria</taxon>
        <taxon>Acetobacterales</taxon>
        <taxon>Acetobacteraceae</taxon>
        <taxon>Gluconacetobacter</taxon>
    </lineage>
</organism>
<evidence type="ECO:0000256" key="3">
    <source>
        <dbReference type="ARBA" id="ARBA00020392"/>
    </source>
</evidence>
<evidence type="ECO:0000313" key="13">
    <source>
        <dbReference type="Proteomes" id="UP000561066"/>
    </source>
</evidence>
<keyword evidence="6" id="KW-0145">Chemotaxis</keyword>
<dbReference type="Proteomes" id="UP000561066">
    <property type="component" value="Unassembled WGS sequence"/>
</dbReference>
<evidence type="ECO:0000256" key="6">
    <source>
        <dbReference type="ARBA" id="ARBA00022500"/>
    </source>
</evidence>
<reference evidence="12 13" key="1">
    <citation type="submission" date="2020-04" db="EMBL/GenBank/DDBJ databases">
        <title>Description of novel Gluconacetobacter.</title>
        <authorList>
            <person name="Sombolestani A."/>
        </authorList>
    </citation>
    <scope>NUCLEOTIDE SEQUENCE [LARGE SCALE GENOMIC DNA]</scope>
    <source>
        <strain evidence="12 13">LMG 21312</strain>
    </source>
</reference>
<dbReference type="GO" id="GO:0015031">
    <property type="term" value="P:protein transport"/>
    <property type="evidence" value="ECO:0007669"/>
    <property type="project" value="UniProtKB-KW"/>
</dbReference>
<keyword evidence="8" id="KW-0653">Protein transport</keyword>
<keyword evidence="12" id="KW-0966">Cell projection</keyword>
<evidence type="ECO:0000256" key="7">
    <source>
        <dbReference type="ARBA" id="ARBA00022795"/>
    </source>
</evidence>
<dbReference type="AlphaFoldDB" id="A0A7W4J9T1"/>